<feature type="transmembrane region" description="Helical" evidence="6">
    <location>
        <begin position="113"/>
        <end position="137"/>
    </location>
</feature>
<evidence type="ECO:0000313" key="9">
    <source>
        <dbReference type="Proteomes" id="UP000185744"/>
    </source>
</evidence>
<dbReference type="Pfam" id="PF00324">
    <property type="entry name" value="AA_permease"/>
    <property type="match status" value="1"/>
</dbReference>
<evidence type="ECO:0000313" key="8">
    <source>
        <dbReference type="EMBL" id="OKY77221.1"/>
    </source>
</evidence>
<dbReference type="PANTHER" id="PTHR42770:SF11">
    <property type="entry name" value="INNER MEMBRANE TRANSPORT PROTEIN YBAT"/>
    <property type="match status" value="1"/>
</dbReference>
<feature type="transmembrane region" description="Helical" evidence="6">
    <location>
        <begin position="157"/>
        <end position="175"/>
    </location>
</feature>
<evidence type="ECO:0000256" key="1">
    <source>
        <dbReference type="ARBA" id="ARBA00004141"/>
    </source>
</evidence>
<feature type="transmembrane region" description="Helical" evidence="6">
    <location>
        <begin position="446"/>
        <end position="463"/>
    </location>
</feature>
<feature type="transmembrane region" description="Helical" evidence="6">
    <location>
        <begin position="43"/>
        <end position="67"/>
    </location>
</feature>
<dbReference type="Gene3D" id="1.20.1740.10">
    <property type="entry name" value="Amino acid/polyamine transporter I"/>
    <property type="match status" value="1"/>
</dbReference>
<evidence type="ECO:0000256" key="3">
    <source>
        <dbReference type="ARBA" id="ARBA00022989"/>
    </source>
</evidence>
<keyword evidence="3 6" id="KW-1133">Transmembrane helix</keyword>
<accession>A0A1Q6DSB1</accession>
<evidence type="ECO:0000256" key="5">
    <source>
        <dbReference type="SAM" id="MobiDB-lite"/>
    </source>
</evidence>
<comment type="subcellular location">
    <subcellularLocation>
        <location evidence="1">Membrane</location>
        <topology evidence="1">Multi-pass membrane protein</topology>
    </subcellularLocation>
</comment>
<evidence type="ECO:0000259" key="7">
    <source>
        <dbReference type="Pfam" id="PF00324"/>
    </source>
</evidence>
<evidence type="ECO:0000256" key="4">
    <source>
        <dbReference type="ARBA" id="ARBA00023136"/>
    </source>
</evidence>
<feature type="compositionally biased region" description="Basic and acidic residues" evidence="5">
    <location>
        <begin position="13"/>
        <end position="26"/>
    </location>
</feature>
<organism evidence="8 9">
    <name type="scientific">Methanohalarchaeum thermophilum</name>
    <dbReference type="NCBI Taxonomy" id="1903181"/>
    <lineage>
        <taxon>Archaea</taxon>
        <taxon>Methanobacteriati</taxon>
        <taxon>Methanobacteriota</taxon>
        <taxon>Methanonatronarchaeia</taxon>
        <taxon>Methanonatronarchaeales</taxon>
        <taxon>Methanonatronarchaeaceae</taxon>
        <taxon>Candidatus Methanohalarchaeum</taxon>
    </lineage>
</organism>
<dbReference type="GO" id="GO:0016020">
    <property type="term" value="C:membrane"/>
    <property type="evidence" value="ECO:0007669"/>
    <property type="project" value="UniProtKB-SubCell"/>
</dbReference>
<dbReference type="PIRSF" id="PIRSF006060">
    <property type="entry name" value="AA_transporter"/>
    <property type="match status" value="1"/>
</dbReference>
<feature type="transmembrane region" description="Helical" evidence="6">
    <location>
        <begin position="261"/>
        <end position="285"/>
    </location>
</feature>
<dbReference type="Proteomes" id="UP000185744">
    <property type="component" value="Unassembled WGS sequence"/>
</dbReference>
<dbReference type="InterPro" id="IPR050367">
    <property type="entry name" value="APC_superfamily"/>
</dbReference>
<feature type="transmembrane region" description="Helical" evidence="6">
    <location>
        <begin position="417"/>
        <end position="440"/>
    </location>
</feature>
<keyword evidence="2 6" id="KW-0812">Transmembrane</keyword>
<feature type="transmembrane region" description="Helical" evidence="6">
    <location>
        <begin position="225"/>
        <end position="249"/>
    </location>
</feature>
<gene>
    <name evidence="8" type="ORF">BTN85_1869</name>
</gene>
<dbReference type="InParanoid" id="A0A1Q6DSB1"/>
<sequence>MRFFSGSVGGNIEGEKPESSFKEDKGHSTIVEEDIELERTIGLAGAFTVGIGTMIGAGIFVFPGIAVGYAGPAAAISFVIGGLIALIVALPTSELATAMPRSGGGYYFISRGMGSFFGSMVGISLWIGLIFASSFYLMGFGFYGKEVLVDLGVRLSVDPIVIAILFGLILILVSIFGTENSAKLQNLVVLILLGTLAVFLGYGSLDSFVFLGGNRVSEDFFSSGFFPIFSTAALVFTSYLGFAQVATIAGDIKKPGKNLPLAMIVSVLVVTTLYVLTIFVSTSVFNSADLFLFGETAIIEVSKAVLGPLGGVVILFAGLLATFSSANASILASSRALYSVSRDAILPKKLSKINLKYGTPHIALILATPLIVGLILFGRVEILAEVASFLHLVMYGLMCFALVFLRRMNPSWYNPKFTVPLYPYLPILGGLLSFSLIFFMELLTKLIGVTILILSISWYITYAKDIELKGVE</sequence>
<dbReference type="GO" id="GO:0055085">
    <property type="term" value="P:transmembrane transport"/>
    <property type="evidence" value="ECO:0007669"/>
    <property type="project" value="InterPro"/>
</dbReference>
<keyword evidence="4 6" id="KW-0472">Membrane</keyword>
<dbReference type="PANTHER" id="PTHR42770">
    <property type="entry name" value="AMINO ACID TRANSPORTER-RELATED"/>
    <property type="match status" value="1"/>
</dbReference>
<name>A0A1Q6DSB1_METT1</name>
<dbReference type="InterPro" id="IPR004841">
    <property type="entry name" value="AA-permease/SLC12A_dom"/>
</dbReference>
<keyword evidence="9" id="KW-1185">Reference proteome</keyword>
<evidence type="ECO:0000256" key="6">
    <source>
        <dbReference type="SAM" id="Phobius"/>
    </source>
</evidence>
<reference evidence="8" key="1">
    <citation type="submission" date="2016-12" db="EMBL/GenBank/DDBJ databases">
        <title>Discovery of methanogenic haloarchaea.</title>
        <authorList>
            <person name="Sorokin D.Y."/>
            <person name="Makarova K.S."/>
            <person name="Abbas B."/>
            <person name="Ferrer M."/>
            <person name="Golyshin P.N."/>
        </authorList>
    </citation>
    <scope>NUCLEOTIDE SEQUENCE [LARGE SCALE GENOMIC DNA]</scope>
    <source>
        <strain evidence="8">HMET1</strain>
    </source>
</reference>
<comment type="caution">
    <text evidence="8">The sequence shown here is derived from an EMBL/GenBank/DDBJ whole genome shotgun (WGS) entry which is preliminary data.</text>
</comment>
<dbReference type="EMBL" id="MSDW01000002">
    <property type="protein sequence ID" value="OKY77221.1"/>
    <property type="molecule type" value="Genomic_DNA"/>
</dbReference>
<dbReference type="AlphaFoldDB" id="A0A1Q6DSB1"/>
<feature type="transmembrane region" description="Helical" evidence="6">
    <location>
        <begin position="305"/>
        <end position="338"/>
    </location>
</feature>
<protein>
    <submittedName>
        <fullName evidence="8">Amino acid transporter fused to UspA-like domain</fullName>
    </submittedName>
</protein>
<dbReference type="STRING" id="1903181.BTN85_1869"/>
<feature type="transmembrane region" description="Helical" evidence="6">
    <location>
        <begin position="386"/>
        <end position="405"/>
    </location>
</feature>
<feature type="transmembrane region" description="Helical" evidence="6">
    <location>
        <begin position="359"/>
        <end position="380"/>
    </location>
</feature>
<evidence type="ECO:0000256" key="2">
    <source>
        <dbReference type="ARBA" id="ARBA00022692"/>
    </source>
</evidence>
<feature type="transmembrane region" description="Helical" evidence="6">
    <location>
        <begin position="187"/>
        <end position="205"/>
    </location>
</feature>
<proteinExistence type="predicted"/>
<feature type="transmembrane region" description="Helical" evidence="6">
    <location>
        <begin position="73"/>
        <end position="92"/>
    </location>
</feature>
<feature type="region of interest" description="Disordered" evidence="5">
    <location>
        <begin position="1"/>
        <end position="26"/>
    </location>
</feature>
<feature type="domain" description="Amino acid permease/ SLC12A" evidence="7">
    <location>
        <begin position="48"/>
        <end position="448"/>
    </location>
</feature>